<dbReference type="AlphaFoldDB" id="A0AA41W521"/>
<proteinExistence type="predicted"/>
<dbReference type="InterPro" id="IPR003718">
    <property type="entry name" value="OsmC/Ohr_fam"/>
</dbReference>
<dbReference type="PANTHER" id="PTHR42830">
    <property type="entry name" value="OSMOTICALLY INDUCIBLE FAMILY PROTEIN"/>
    <property type="match status" value="1"/>
</dbReference>
<keyword evidence="2" id="KW-1185">Reference proteome</keyword>
<name>A0AA41W521_9GAMM</name>
<dbReference type="InterPro" id="IPR052707">
    <property type="entry name" value="OsmC_Ohr_Peroxiredoxin"/>
</dbReference>
<dbReference type="InterPro" id="IPR036102">
    <property type="entry name" value="OsmC/Ohrsf"/>
</dbReference>
<dbReference type="EMBL" id="JAMQGP010000002">
    <property type="protein sequence ID" value="MCM2679021.1"/>
    <property type="molecule type" value="Genomic_DNA"/>
</dbReference>
<accession>A0AA41W521</accession>
<gene>
    <name evidence="1" type="ORF">NAF29_04930</name>
</gene>
<dbReference type="PANTHER" id="PTHR42830:SF2">
    <property type="entry name" value="OSMC_OHR FAMILY PROTEIN"/>
    <property type="match status" value="1"/>
</dbReference>
<organism evidence="1 2">
    <name type="scientific">Echinimonas agarilytica</name>
    <dbReference type="NCBI Taxonomy" id="1215918"/>
    <lineage>
        <taxon>Bacteria</taxon>
        <taxon>Pseudomonadati</taxon>
        <taxon>Pseudomonadota</taxon>
        <taxon>Gammaproteobacteria</taxon>
        <taxon>Alteromonadales</taxon>
        <taxon>Echinimonadaceae</taxon>
        <taxon>Echinimonas</taxon>
    </lineage>
</organism>
<protein>
    <submittedName>
        <fullName evidence="1">OsmC family protein</fullName>
    </submittedName>
</protein>
<evidence type="ECO:0000313" key="2">
    <source>
        <dbReference type="Proteomes" id="UP001165393"/>
    </source>
</evidence>
<dbReference type="SUPFAM" id="SSF82784">
    <property type="entry name" value="OsmC-like"/>
    <property type="match status" value="1"/>
</dbReference>
<dbReference type="Gene3D" id="3.30.300.20">
    <property type="match status" value="1"/>
</dbReference>
<sequence>MADYTAVVTWQKKPDEVFSDHTYSRAHVWEFDGGLTVAASSSPHVVPLPYSVEANVDPEEAFVASISSCHMLFFLSIAAKRKWTVQRYYDQPVGVMAKNQSGKMAMTQLTLRPKIEFVGESQPSLEQLQTMHHQAHEQCFIANSVTTQIVTEIVL</sequence>
<reference evidence="1 2" key="1">
    <citation type="journal article" date="2013" name="Antonie Van Leeuwenhoek">
        <title>Echinimonas agarilytica gen. nov., sp. nov., a new gammaproteobacterium isolated from the sea urchin Strongylocentrotus intermedius.</title>
        <authorList>
            <person name="Nedashkovskaya O.I."/>
            <person name="Stenkova A.M."/>
            <person name="Zhukova N.V."/>
            <person name="Van Trappen S."/>
            <person name="Lee J.S."/>
            <person name="Kim S.B."/>
        </authorList>
    </citation>
    <scope>NUCLEOTIDE SEQUENCE [LARGE SCALE GENOMIC DNA]</scope>
    <source>
        <strain evidence="1 2">KMM 6351</strain>
    </source>
</reference>
<dbReference type="Pfam" id="PF02566">
    <property type="entry name" value="OsmC"/>
    <property type="match status" value="1"/>
</dbReference>
<evidence type="ECO:0000313" key="1">
    <source>
        <dbReference type="EMBL" id="MCM2679021.1"/>
    </source>
</evidence>
<comment type="caution">
    <text evidence="1">The sequence shown here is derived from an EMBL/GenBank/DDBJ whole genome shotgun (WGS) entry which is preliminary data.</text>
</comment>
<dbReference type="Proteomes" id="UP001165393">
    <property type="component" value="Unassembled WGS sequence"/>
</dbReference>
<dbReference type="InterPro" id="IPR015946">
    <property type="entry name" value="KH_dom-like_a/b"/>
</dbReference>
<dbReference type="RefSeq" id="WP_251260389.1">
    <property type="nucleotide sequence ID" value="NZ_JAMQGP010000002.1"/>
</dbReference>